<gene>
    <name evidence="1" type="ORF">RRG08_003563</name>
</gene>
<proteinExistence type="predicted"/>
<comment type="caution">
    <text evidence="1">The sequence shown here is derived from an EMBL/GenBank/DDBJ whole genome shotgun (WGS) entry which is preliminary data.</text>
</comment>
<evidence type="ECO:0000313" key="1">
    <source>
        <dbReference type="EMBL" id="KAK3734656.1"/>
    </source>
</evidence>
<protein>
    <submittedName>
        <fullName evidence="1">Uncharacterized protein</fullName>
    </submittedName>
</protein>
<organism evidence="1 2">
    <name type="scientific">Elysia crispata</name>
    <name type="common">lettuce slug</name>
    <dbReference type="NCBI Taxonomy" id="231223"/>
    <lineage>
        <taxon>Eukaryota</taxon>
        <taxon>Metazoa</taxon>
        <taxon>Spiralia</taxon>
        <taxon>Lophotrochozoa</taxon>
        <taxon>Mollusca</taxon>
        <taxon>Gastropoda</taxon>
        <taxon>Heterobranchia</taxon>
        <taxon>Euthyneura</taxon>
        <taxon>Panpulmonata</taxon>
        <taxon>Sacoglossa</taxon>
        <taxon>Placobranchoidea</taxon>
        <taxon>Plakobranchidae</taxon>
        <taxon>Elysia</taxon>
    </lineage>
</organism>
<dbReference type="Proteomes" id="UP001283361">
    <property type="component" value="Unassembled WGS sequence"/>
</dbReference>
<evidence type="ECO:0000313" key="2">
    <source>
        <dbReference type="Proteomes" id="UP001283361"/>
    </source>
</evidence>
<dbReference type="EMBL" id="JAWDGP010006844">
    <property type="protein sequence ID" value="KAK3734656.1"/>
    <property type="molecule type" value="Genomic_DNA"/>
</dbReference>
<reference evidence="1" key="1">
    <citation type="journal article" date="2023" name="G3 (Bethesda)">
        <title>A reference genome for the long-term kleptoplast-retaining sea slug Elysia crispata morphotype clarki.</title>
        <authorList>
            <person name="Eastman K.E."/>
            <person name="Pendleton A.L."/>
            <person name="Shaikh M.A."/>
            <person name="Suttiyut T."/>
            <person name="Ogas R."/>
            <person name="Tomko P."/>
            <person name="Gavelis G."/>
            <person name="Widhalm J.R."/>
            <person name="Wisecaver J.H."/>
        </authorList>
    </citation>
    <scope>NUCLEOTIDE SEQUENCE</scope>
    <source>
        <strain evidence="1">ECLA1</strain>
    </source>
</reference>
<sequence length="127" mass="13604">MVSCLTPHELSRPLQGETVRILALIGAALLARTEIAWLLSLETAALLSASDGSTARLPQHCLLYSTSSTALSPLQHTSTVLHRNCSAGPGYRRPGQAKRQFPGLPATSQYIVCPRRLLALSGQKDSL</sequence>
<accession>A0AAE0Y6M2</accession>
<dbReference type="AlphaFoldDB" id="A0AAE0Y6M2"/>
<keyword evidence="2" id="KW-1185">Reference proteome</keyword>
<name>A0AAE0Y6M2_9GAST</name>